<feature type="domain" description="DEAD-box helicase OB fold" evidence="1">
    <location>
        <begin position="23"/>
        <end position="54"/>
    </location>
</feature>
<comment type="caution">
    <text evidence="2">The sequence shown here is derived from an EMBL/GenBank/DDBJ whole genome shotgun (WGS) entry which is preliminary data.</text>
</comment>
<keyword evidence="3" id="KW-1185">Reference proteome</keyword>
<evidence type="ECO:0000313" key="3">
    <source>
        <dbReference type="Proteomes" id="UP000037035"/>
    </source>
</evidence>
<dbReference type="Proteomes" id="UP000037035">
    <property type="component" value="Unassembled WGS sequence"/>
</dbReference>
<organism evidence="2 3">
    <name type="scientific">Puccinia sorghi</name>
    <dbReference type="NCBI Taxonomy" id="27349"/>
    <lineage>
        <taxon>Eukaryota</taxon>
        <taxon>Fungi</taxon>
        <taxon>Dikarya</taxon>
        <taxon>Basidiomycota</taxon>
        <taxon>Pucciniomycotina</taxon>
        <taxon>Pucciniomycetes</taxon>
        <taxon>Pucciniales</taxon>
        <taxon>Pucciniaceae</taxon>
        <taxon>Puccinia</taxon>
    </lineage>
</organism>
<gene>
    <name evidence="2" type="ORF">VP01_5292g1</name>
</gene>
<evidence type="ECO:0000313" key="2">
    <source>
        <dbReference type="EMBL" id="KNZ48966.1"/>
    </source>
</evidence>
<dbReference type="Pfam" id="PF07717">
    <property type="entry name" value="OB_NTP_bind"/>
    <property type="match status" value="1"/>
</dbReference>
<proteinExistence type="predicted"/>
<evidence type="ECO:0000259" key="1">
    <source>
        <dbReference type="Pfam" id="PF07717"/>
    </source>
</evidence>
<feature type="non-terminal residue" evidence="2">
    <location>
        <position position="1"/>
    </location>
</feature>
<dbReference type="OrthoDB" id="10253254at2759"/>
<dbReference type="VEuPathDB" id="FungiDB:VP01_5292g1"/>
<dbReference type="STRING" id="27349.A0A0L6UKA6"/>
<accession>A0A0L6UKA6</accession>
<dbReference type="InterPro" id="IPR011709">
    <property type="entry name" value="DEAD-box_helicase_OB_fold"/>
</dbReference>
<reference evidence="2 3" key="1">
    <citation type="submission" date="2015-08" db="EMBL/GenBank/DDBJ databases">
        <title>Next Generation Sequencing and Analysis of the Genome of Puccinia sorghi L Schw, the Causal Agent of Maize Common Rust.</title>
        <authorList>
            <person name="Rochi L."/>
            <person name="Burguener G."/>
            <person name="Darino M."/>
            <person name="Turjanski A."/>
            <person name="Kreff E."/>
            <person name="Dieguez M.J."/>
            <person name="Sacco F."/>
        </authorList>
    </citation>
    <scope>NUCLEOTIDE SEQUENCE [LARGE SCALE GENOMIC DNA]</scope>
    <source>
        <strain evidence="2 3">RO10H11247</strain>
    </source>
</reference>
<protein>
    <submittedName>
        <fullName evidence="2">Adenosinetriphosphatase</fullName>
    </submittedName>
</protein>
<dbReference type="EMBL" id="LAVV01010489">
    <property type="protein sequence ID" value="KNZ48966.1"/>
    <property type="molecule type" value="Genomic_DNA"/>
</dbReference>
<sequence length="161" mass="18394">AHQCSSTPLLLSSIEPQNGSSISVIIYHELVLTTKEYCRDVTAIEPKWLTEVAPTFFKVADAKTMSKRKRNERVQPLFDRFAKVINYHPFILLYHMHLTLLLALSSSSSPAERKRLAYLKGQAQHPYQSNVWLILLSPRQKHHKAGGDTTMCGRYDWLTLG</sequence>
<dbReference type="AlphaFoldDB" id="A0A0L6UKA6"/>
<name>A0A0L6UKA6_9BASI</name>